<keyword evidence="1" id="KW-0238">DNA-binding</keyword>
<accession>A0A0G4GET1</accession>
<feature type="region of interest" description="Disordered" evidence="2">
    <location>
        <begin position="1"/>
        <end position="33"/>
    </location>
</feature>
<evidence type="ECO:0000313" key="4">
    <source>
        <dbReference type="EMBL" id="CEM27912.1"/>
    </source>
</evidence>
<gene>
    <name evidence="4" type="ORF">Vbra_17577</name>
</gene>
<feature type="region of interest" description="Disordered" evidence="2">
    <location>
        <begin position="46"/>
        <end position="90"/>
    </location>
</feature>
<dbReference type="PROSITE" id="PS51253">
    <property type="entry name" value="HTH_CENPB"/>
    <property type="match status" value="1"/>
</dbReference>
<evidence type="ECO:0000259" key="3">
    <source>
        <dbReference type="PROSITE" id="PS51253"/>
    </source>
</evidence>
<name>A0A0G4GET1_VITBC</name>
<dbReference type="EMBL" id="CDMY01000646">
    <property type="protein sequence ID" value="CEM27912.1"/>
    <property type="molecule type" value="Genomic_DNA"/>
</dbReference>
<dbReference type="GO" id="GO:0003677">
    <property type="term" value="F:DNA binding"/>
    <property type="evidence" value="ECO:0007669"/>
    <property type="project" value="UniProtKB-KW"/>
</dbReference>
<evidence type="ECO:0000313" key="5">
    <source>
        <dbReference type="Proteomes" id="UP000041254"/>
    </source>
</evidence>
<feature type="domain" description="HTH CENPB-type" evidence="3">
    <location>
        <begin position="226"/>
        <end position="288"/>
    </location>
</feature>
<feature type="compositionally biased region" description="Low complexity" evidence="2">
    <location>
        <begin position="46"/>
        <end position="56"/>
    </location>
</feature>
<dbReference type="PhylomeDB" id="A0A0G4GET1"/>
<reference evidence="4 5" key="1">
    <citation type="submission" date="2014-11" db="EMBL/GenBank/DDBJ databases">
        <authorList>
            <person name="Zhu J."/>
            <person name="Qi W."/>
            <person name="Song R."/>
        </authorList>
    </citation>
    <scope>NUCLEOTIDE SEQUENCE [LARGE SCALE GENOMIC DNA]</scope>
</reference>
<dbReference type="InterPro" id="IPR006600">
    <property type="entry name" value="HTH_CenpB_DNA-bd_dom"/>
</dbReference>
<dbReference type="AlphaFoldDB" id="A0A0G4GET1"/>
<protein>
    <recommendedName>
        <fullName evidence="3">HTH CENPB-type domain-containing protein</fullName>
    </recommendedName>
</protein>
<feature type="compositionally biased region" description="Basic and acidic residues" evidence="2">
    <location>
        <begin position="18"/>
        <end position="27"/>
    </location>
</feature>
<dbReference type="VEuPathDB" id="CryptoDB:Vbra_17577"/>
<evidence type="ECO:0000256" key="2">
    <source>
        <dbReference type="SAM" id="MobiDB-lite"/>
    </source>
</evidence>
<evidence type="ECO:0000256" key="1">
    <source>
        <dbReference type="ARBA" id="ARBA00023125"/>
    </source>
</evidence>
<sequence>MDDSFRSHPQATDATESAEEHNDDDTHTQVADGGCAAAAAAPYYGSYQPPGYVSGSAAGGWGTQSHPREPQSRSDPAADGYASGDAECFGGSQASGHVSLLDEPADGLPCLFGDNDHPGHPTASPSMHQQTPQYPHPHHGYPPYQIPQLAPTAGDAPDLSTERAPEITIGKRQRLVDEFISRQKSGEQISMRKFAKEKGLKYEQFRQWYHTIKKERKDGKQIIDPNKKCNRQPKYPQIEDPMRRWMAGRDPMTVRPRDIRAKAMELGFPATDKWITNFRRRTLPQQLVSPLLLLLLLLLPLLQQAPTTPME</sequence>
<proteinExistence type="predicted"/>
<organism evidence="4 5">
    <name type="scientific">Vitrella brassicaformis (strain CCMP3155)</name>
    <dbReference type="NCBI Taxonomy" id="1169540"/>
    <lineage>
        <taxon>Eukaryota</taxon>
        <taxon>Sar</taxon>
        <taxon>Alveolata</taxon>
        <taxon>Colpodellida</taxon>
        <taxon>Vitrellaceae</taxon>
        <taxon>Vitrella</taxon>
    </lineage>
</organism>
<dbReference type="Proteomes" id="UP000041254">
    <property type="component" value="Unassembled WGS sequence"/>
</dbReference>
<feature type="region of interest" description="Disordered" evidence="2">
    <location>
        <begin position="109"/>
        <end position="167"/>
    </location>
</feature>
<keyword evidence="5" id="KW-1185">Reference proteome</keyword>
<dbReference type="InParanoid" id="A0A0G4GET1"/>